<dbReference type="Proteomes" id="UP000095283">
    <property type="component" value="Unplaced"/>
</dbReference>
<protein>
    <submittedName>
        <fullName evidence="2">CENP-H domain-containing protein</fullName>
    </submittedName>
</protein>
<organism evidence="1 2">
    <name type="scientific">Heterorhabditis bacteriophora</name>
    <name type="common">Entomopathogenic nematode worm</name>
    <dbReference type="NCBI Taxonomy" id="37862"/>
    <lineage>
        <taxon>Eukaryota</taxon>
        <taxon>Metazoa</taxon>
        <taxon>Ecdysozoa</taxon>
        <taxon>Nematoda</taxon>
        <taxon>Chromadorea</taxon>
        <taxon>Rhabditida</taxon>
        <taxon>Rhabditina</taxon>
        <taxon>Rhabditomorpha</taxon>
        <taxon>Strongyloidea</taxon>
        <taxon>Heterorhabditidae</taxon>
        <taxon>Heterorhabditis</taxon>
    </lineage>
</organism>
<evidence type="ECO:0000313" key="2">
    <source>
        <dbReference type="WBParaSite" id="Hba_17587"/>
    </source>
</evidence>
<name>A0A1I7XJB7_HETBA</name>
<reference evidence="2" key="1">
    <citation type="submission" date="2016-11" db="UniProtKB">
        <authorList>
            <consortium name="WormBaseParasite"/>
        </authorList>
    </citation>
    <scope>IDENTIFICATION</scope>
</reference>
<dbReference type="WBParaSite" id="Hba_17587">
    <property type="protein sequence ID" value="Hba_17587"/>
    <property type="gene ID" value="Hba_17587"/>
</dbReference>
<keyword evidence="1" id="KW-1185">Reference proteome</keyword>
<accession>A0A1I7XJB7</accession>
<proteinExistence type="predicted"/>
<dbReference type="AlphaFoldDB" id="A0A1I7XJB7"/>
<evidence type="ECO:0000313" key="1">
    <source>
        <dbReference type="Proteomes" id="UP000095283"/>
    </source>
</evidence>
<sequence>MNTSVLKSDISVLDASRDMDISSLLDNVFQDYFGASRYDPFEDALSRVQNLPRTVLKARLRAQMDERTSMSKIQFLEERLTEGKELQKSLGFHLNALKKDIANVLRSIEEQQHIWDDLCNKKTALAEEELSLEMKRSEFALRLSQNRIVMLSAKCDLKVNPALQLQENGEISYKIQDIVFIMQIAMESNL</sequence>